<evidence type="ECO:0000313" key="2">
    <source>
        <dbReference type="Proteomes" id="UP000887013"/>
    </source>
</evidence>
<keyword evidence="2" id="KW-1185">Reference proteome</keyword>
<reference evidence="1" key="1">
    <citation type="submission" date="2020-08" db="EMBL/GenBank/DDBJ databases">
        <title>Multicomponent nature underlies the extraordinary mechanical properties of spider dragline silk.</title>
        <authorList>
            <person name="Kono N."/>
            <person name="Nakamura H."/>
            <person name="Mori M."/>
            <person name="Yoshida Y."/>
            <person name="Ohtoshi R."/>
            <person name="Malay A.D."/>
            <person name="Moran D.A.P."/>
            <person name="Tomita M."/>
            <person name="Numata K."/>
            <person name="Arakawa K."/>
        </authorList>
    </citation>
    <scope>NUCLEOTIDE SEQUENCE</scope>
</reference>
<dbReference type="Proteomes" id="UP000887013">
    <property type="component" value="Unassembled WGS sequence"/>
</dbReference>
<dbReference type="AlphaFoldDB" id="A0A8X6TH52"/>
<accession>A0A8X6TH52</accession>
<gene>
    <name evidence="1" type="ORF">NPIL_121351</name>
</gene>
<sequence>MLKISKSTSNDYIALRSRFNPIWRNPSIMLSKAVNCDISYSSGNAFHELSHWSAKTPPQVFGWWGDVRRGDSEWLLERGGYGLTMTRSCQLVVERDS</sequence>
<name>A0A8X6TH52_NEPPI</name>
<comment type="caution">
    <text evidence="1">The sequence shown here is derived from an EMBL/GenBank/DDBJ whole genome shotgun (WGS) entry which is preliminary data.</text>
</comment>
<protein>
    <submittedName>
        <fullName evidence="1">Uncharacterized protein</fullName>
    </submittedName>
</protein>
<dbReference type="EMBL" id="BMAW01104770">
    <property type="protein sequence ID" value="GFT16262.1"/>
    <property type="molecule type" value="Genomic_DNA"/>
</dbReference>
<organism evidence="1 2">
    <name type="scientific">Nephila pilipes</name>
    <name type="common">Giant wood spider</name>
    <name type="synonym">Nephila maculata</name>
    <dbReference type="NCBI Taxonomy" id="299642"/>
    <lineage>
        <taxon>Eukaryota</taxon>
        <taxon>Metazoa</taxon>
        <taxon>Ecdysozoa</taxon>
        <taxon>Arthropoda</taxon>
        <taxon>Chelicerata</taxon>
        <taxon>Arachnida</taxon>
        <taxon>Araneae</taxon>
        <taxon>Araneomorphae</taxon>
        <taxon>Entelegynae</taxon>
        <taxon>Araneoidea</taxon>
        <taxon>Nephilidae</taxon>
        <taxon>Nephila</taxon>
    </lineage>
</organism>
<proteinExistence type="predicted"/>
<evidence type="ECO:0000313" key="1">
    <source>
        <dbReference type="EMBL" id="GFT16262.1"/>
    </source>
</evidence>